<dbReference type="AlphaFoldDB" id="A0A5E8CLU5"/>
<gene>
    <name evidence="2" type="ORF">CPAV1605_212</name>
</gene>
<organism evidence="2">
    <name type="scientific">seawater metagenome</name>
    <dbReference type="NCBI Taxonomy" id="1561972"/>
    <lineage>
        <taxon>unclassified sequences</taxon>
        <taxon>metagenomes</taxon>
        <taxon>ecological metagenomes</taxon>
    </lineage>
</organism>
<keyword evidence="1" id="KW-0812">Transmembrane</keyword>
<evidence type="ECO:0000313" key="2">
    <source>
        <dbReference type="EMBL" id="VVU94490.1"/>
    </source>
</evidence>
<keyword evidence="1" id="KW-1133">Transmembrane helix</keyword>
<sequence length="388" mass="45588">MEYCKNVASKKNLMIGIPCSLVALQYYFNPYKIFIKGDSKKSIDKILNNPENNNDLTLSNDLDELSKKIDIMSMETFNHTLSKIVKKKEVEKLEIISTTPLPTYDKAQFINSQINELYFIIDDYLKEIKDYKLILGNEEFKNNNFPRHISINGKFTNVEYEKVYINSEVLRSQIFDLTESIKEDIFFVNWFKTKNEIDQFFKYLENKEIKTSLDIIQNMEKLNYSIKDLPTVNYQAKILLDLENVISKITSYFSEINVILGIVEYIVNSGLKENLTFKIKDNNIKLLECNKIIKESLESMKNNMVIKIKEIVNYLDDIIWFDQNQLFNIHLKYVELRNPLTKKVSLTKLVDIDIENLSKTKSININALLEKGSIDIEDFFHLNYMNII</sequence>
<keyword evidence="1" id="KW-0472">Membrane</keyword>
<protein>
    <submittedName>
        <fullName evidence="2">Uncharacterized protein</fullName>
    </submittedName>
</protein>
<evidence type="ECO:0000256" key="1">
    <source>
        <dbReference type="SAM" id="Phobius"/>
    </source>
</evidence>
<feature type="transmembrane region" description="Helical" evidence="1">
    <location>
        <begin position="12"/>
        <end position="28"/>
    </location>
</feature>
<proteinExistence type="predicted"/>
<accession>A0A5E8CLU5</accession>
<name>A0A5E8CLU5_9ZZZZ</name>
<reference evidence="2" key="1">
    <citation type="submission" date="2019-09" db="EMBL/GenBank/DDBJ databases">
        <authorList>
            <person name="Needham M D."/>
        </authorList>
    </citation>
    <scope>NUCLEOTIDE SEQUENCE</scope>
</reference>
<dbReference type="EMBL" id="CABVLZ010000001">
    <property type="protein sequence ID" value="VVU94490.1"/>
    <property type="molecule type" value="Genomic_DNA"/>
</dbReference>